<evidence type="ECO:0000313" key="6">
    <source>
        <dbReference type="Proteomes" id="UP000177876"/>
    </source>
</evidence>
<dbReference type="InterPro" id="IPR031107">
    <property type="entry name" value="Small_HSP"/>
</dbReference>
<organism evidence="5 6">
    <name type="scientific">Candidatus Solincola sediminis</name>
    <dbReference type="NCBI Taxonomy" id="1797199"/>
    <lineage>
        <taxon>Bacteria</taxon>
        <taxon>Bacillati</taxon>
        <taxon>Actinomycetota</taxon>
        <taxon>Candidatus Geothermincolia</taxon>
        <taxon>Candidatus Geothermincolales</taxon>
        <taxon>Candidatus Geothermincolaceae</taxon>
        <taxon>Candidatus Solincola</taxon>
    </lineage>
</organism>
<dbReference type="InterPro" id="IPR002068">
    <property type="entry name" value="A-crystallin/Hsp20_dom"/>
</dbReference>
<dbReference type="AlphaFoldDB" id="A0A1F2WM28"/>
<sequence length="179" mass="19562">MTIVRWEPFGGLLSFRSFIPELGDLLPKVRMIPSMDVYAEGEDLLIKMEVPEMKPDDIDIAFNDGYIVVTGHREHEETERKTEYYRKERFAGSFTREIPLPMDTAEADLQANLDNGVLEIRAKGAAREVAAAKRIPISAEHAVSGATGHSESGTSGPAATGEQSGRENVTVGTGKQQGD</sequence>
<evidence type="ECO:0000256" key="1">
    <source>
        <dbReference type="PROSITE-ProRule" id="PRU00285"/>
    </source>
</evidence>
<reference evidence="5 6" key="1">
    <citation type="journal article" date="2016" name="Nat. Commun.">
        <title>Thousands of microbial genomes shed light on interconnected biogeochemical processes in an aquifer system.</title>
        <authorList>
            <person name="Anantharaman K."/>
            <person name="Brown C.T."/>
            <person name="Hug L.A."/>
            <person name="Sharon I."/>
            <person name="Castelle C.J."/>
            <person name="Probst A.J."/>
            <person name="Thomas B.C."/>
            <person name="Singh A."/>
            <person name="Wilkins M.J."/>
            <person name="Karaoz U."/>
            <person name="Brodie E.L."/>
            <person name="Williams K.H."/>
            <person name="Hubbard S.S."/>
            <person name="Banfield J.F."/>
        </authorList>
    </citation>
    <scope>NUCLEOTIDE SEQUENCE [LARGE SCALE GENOMIC DNA]</scope>
</reference>
<dbReference type="EMBL" id="MELK01000029">
    <property type="protein sequence ID" value="OFW57899.1"/>
    <property type="molecule type" value="Genomic_DNA"/>
</dbReference>
<dbReference type="Proteomes" id="UP000177876">
    <property type="component" value="Unassembled WGS sequence"/>
</dbReference>
<dbReference type="Gene3D" id="2.60.40.790">
    <property type="match status" value="1"/>
</dbReference>
<accession>A0A1F2WM28</accession>
<evidence type="ECO:0000259" key="4">
    <source>
        <dbReference type="PROSITE" id="PS01031"/>
    </source>
</evidence>
<proteinExistence type="inferred from homology"/>
<comment type="caution">
    <text evidence="5">The sequence shown here is derived from an EMBL/GenBank/DDBJ whole genome shotgun (WGS) entry which is preliminary data.</text>
</comment>
<dbReference type="STRING" id="1797197.A2Y75_11720"/>
<evidence type="ECO:0000256" key="2">
    <source>
        <dbReference type="RuleBase" id="RU003616"/>
    </source>
</evidence>
<comment type="similarity">
    <text evidence="1 2">Belongs to the small heat shock protein (HSP20) family.</text>
</comment>
<feature type="compositionally biased region" description="Polar residues" evidence="3">
    <location>
        <begin position="147"/>
        <end position="179"/>
    </location>
</feature>
<name>A0A1F2WM28_9ACTN</name>
<dbReference type="PROSITE" id="PS01031">
    <property type="entry name" value="SHSP"/>
    <property type="match status" value="1"/>
</dbReference>
<feature type="domain" description="SHSP" evidence="4">
    <location>
        <begin position="26"/>
        <end position="140"/>
    </location>
</feature>
<evidence type="ECO:0000313" key="5">
    <source>
        <dbReference type="EMBL" id="OFW57899.1"/>
    </source>
</evidence>
<dbReference type="SUPFAM" id="SSF49764">
    <property type="entry name" value="HSP20-like chaperones"/>
    <property type="match status" value="1"/>
</dbReference>
<feature type="region of interest" description="Disordered" evidence="3">
    <location>
        <begin position="141"/>
        <end position="179"/>
    </location>
</feature>
<gene>
    <name evidence="5" type="ORF">A2Y75_11720</name>
</gene>
<protein>
    <recommendedName>
        <fullName evidence="4">SHSP domain-containing protein</fullName>
    </recommendedName>
</protein>
<dbReference type="InterPro" id="IPR008978">
    <property type="entry name" value="HSP20-like_chaperone"/>
</dbReference>
<dbReference type="CDD" id="cd06464">
    <property type="entry name" value="ACD_sHsps-like"/>
    <property type="match status" value="1"/>
</dbReference>
<evidence type="ECO:0000256" key="3">
    <source>
        <dbReference type="SAM" id="MobiDB-lite"/>
    </source>
</evidence>
<dbReference type="Pfam" id="PF00011">
    <property type="entry name" value="HSP20"/>
    <property type="match status" value="1"/>
</dbReference>
<dbReference type="PANTHER" id="PTHR11527">
    <property type="entry name" value="HEAT-SHOCK PROTEIN 20 FAMILY MEMBER"/>
    <property type="match status" value="1"/>
</dbReference>